<proteinExistence type="predicted"/>
<evidence type="ECO:0000313" key="4">
    <source>
        <dbReference type="Proteomes" id="UP000277437"/>
    </source>
</evidence>
<dbReference type="Gene3D" id="2.60.120.1440">
    <property type="match status" value="1"/>
</dbReference>
<dbReference type="AlphaFoldDB" id="A0AAX3FVT8"/>
<organism evidence="3 4">
    <name type="scientific">Pseudomonas chlororaphis</name>
    <dbReference type="NCBI Taxonomy" id="587753"/>
    <lineage>
        <taxon>Bacteria</taxon>
        <taxon>Pseudomonadati</taxon>
        <taxon>Pseudomonadota</taxon>
        <taxon>Gammaproteobacteria</taxon>
        <taxon>Pseudomonadales</taxon>
        <taxon>Pseudomonadaceae</taxon>
        <taxon>Pseudomonas</taxon>
    </lineage>
</organism>
<dbReference type="EMBL" id="LR134334">
    <property type="protein sequence ID" value="VEF74306.1"/>
    <property type="molecule type" value="Genomic_DNA"/>
</dbReference>
<dbReference type="PANTHER" id="PTHR38731">
    <property type="entry name" value="LIPL45-RELATED LIPOPROTEIN-RELATED"/>
    <property type="match status" value="1"/>
</dbReference>
<dbReference type="SMART" id="SM00257">
    <property type="entry name" value="LysM"/>
    <property type="match status" value="1"/>
</dbReference>
<evidence type="ECO:0000256" key="1">
    <source>
        <dbReference type="SAM" id="MobiDB-lite"/>
    </source>
</evidence>
<dbReference type="InterPro" id="IPR013783">
    <property type="entry name" value="Ig-like_fold"/>
</dbReference>
<evidence type="ECO:0000259" key="2">
    <source>
        <dbReference type="PROSITE" id="PS51782"/>
    </source>
</evidence>
<dbReference type="Pfam" id="PF04773">
    <property type="entry name" value="FecR"/>
    <property type="match status" value="1"/>
</dbReference>
<evidence type="ECO:0000313" key="3">
    <source>
        <dbReference type="EMBL" id="VEF74306.1"/>
    </source>
</evidence>
<accession>A0AAX3FVT8</accession>
<dbReference type="RefSeq" id="WP_124325474.1">
    <property type="nucleotide sequence ID" value="NZ_CP118137.1"/>
</dbReference>
<gene>
    <name evidence="3" type="ORF">NCTC7357_02600</name>
</gene>
<feature type="domain" description="LysM" evidence="2">
    <location>
        <begin position="32"/>
        <end position="79"/>
    </location>
</feature>
<dbReference type="InterPro" id="IPR036779">
    <property type="entry name" value="LysM_dom_sf"/>
</dbReference>
<dbReference type="PANTHER" id="PTHR38731:SF1">
    <property type="entry name" value="FECR PROTEIN DOMAIN-CONTAINING PROTEIN"/>
    <property type="match status" value="1"/>
</dbReference>
<dbReference type="Proteomes" id="UP000277437">
    <property type="component" value="Chromosome"/>
</dbReference>
<dbReference type="Pfam" id="PF01476">
    <property type="entry name" value="LysM"/>
    <property type="match status" value="1"/>
</dbReference>
<dbReference type="PROSITE" id="PS51782">
    <property type="entry name" value="LYSM"/>
    <property type="match status" value="1"/>
</dbReference>
<dbReference type="SUPFAM" id="SSF54106">
    <property type="entry name" value="LysM domain"/>
    <property type="match status" value="1"/>
</dbReference>
<dbReference type="InterPro" id="IPR018392">
    <property type="entry name" value="LysM"/>
</dbReference>
<dbReference type="Gene3D" id="2.60.40.10">
    <property type="entry name" value="Immunoglobulins"/>
    <property type="match status" value="1"/>
</dbReference>
<reference evidence="3 4" key="1">
    <citation type="submission" date="2018-12" db="EMBL/GenBank/DDBJ databases">
        <authorList>
            <consortium name="Pathogen Informatics"/>
        </authorList>
    </citation>
    <scope>NUCLEOTIDE SEQUENCE [LARGE SCALE GENOMIC DNA]</scope>
    <source>
        <strain evidence="3 4">NCTC7357</strain>
    </source>
</reference>
<feature type="region of interest" description="Disordered" evidence="1">
    <location>
        <begin position="411"/>
        <end position="430"/>
    </location>
</feature>
<dbReference type="CDD" id="cd00118">
    <property type="entry name" value="LysM"/>
    <property type="match status" value="1"/>
</dbReference>
<sequence length="430" mass="47539">MRNAVFIYFSFSLGLSSTLFPVLGQADPINTQTHVVRQGETLWNIAKQRLNSSSNWPQIQKLNAIDIPRNLQVGSELNIPLQAQAFPVKVLYLQGRAWLIVKGQSEQSLAMGMTLEVGQSVRTGDASFVTLSFADGVLSVLPPRSHVLLSRDRQHGAPQIILQDGEVESYVPKRPTQYNSFEVTTPQGVLGVRGTHFRVRINNPKSSLVEVLDGRVVTLSSLSPSRKEVVIEHNQGLVFSSKGELHVKPLLRAPQDAEHESSAPGNPDWRIRTQTIPGAVAYFAQVSRSADFLNIEQDQLSPRPEFIFKGLEDAFYYVRIVAIDAQGLRGDPASFLLLHRVTNGAGAARNNVHSTHFNWVAPAHANTLRYHLQIADNASFNSPLIDQHDIEGTSITIKDLPPGTLYWRVESEPEQDKEQPALSLGSGILQ</sequence>
<protein>
    <submittedName>
        <fullName evidence="3">FecR protein</fullName>
    </submittedName>
</protein>
<dbReference type="Gene3D" id="3.10.350.10">
    <property type="entry name" value="LysM domain"/>
    <property type="match status" value="1"/>
</dbReference>
<name>A0AAX3FVT8_9PSED</name>
<dbReference type="InterPro" id="IPR006860">
    <property type="entry name" value="FecR"/>
</dbReference>